<accession>A0ACC2NRT1</accession>
<name>A0ACC2NRT1_9HYME</name>
<reference evidence="1" key="1">
    <citation type="submission" date="2023-04" db="EMBL/GenBank/DDBJ databases">
        <title>A chromosome-level genome assembly of the parasitoid wasp Eretmocerus hayati.</title>
        <authorList>
            <person name="Zhong Y."/>
            <person name="Liu S."/>
            <person name="Liu Y."/>
        </authorList>
    </citation>
    <scope>NUCLEOTIDE SEQUENCE</scope>
    <source>
        <strain evidence="1">ZJU_SS_LIU_2023</strain>
    </source>
</reference>
<sequence>MRLVKPNWVTHDGSPIFSVDIHPDGYRFATGGQGGDSGRVVIWNMEPVLNEKAESDPDIPKMLCQLDHHLACVNCVRWNSQGQLASGGDDKIIMIWKFERRGGPKSIFQPNNNVETWRCIAPLRAHSGDILDLAWSPNSQWLASASVDNTIIVWNVELKTILTVLRGHTGLVKGVTWDPIGKYLASQSDDKTLRVWRTDEWSEEAVITDPFEECGGTTHVLRLSWSPDGQYLVSAHAMNGGGPTAQIVERGAWKTDKDYVGHRKAVTCVRFNGRILQKLSKAEKKPVQYCCVAIGSRDRSVSVWSTSLKRPVVVINELFVASVVDLSWSPCGMQLCACSKDGTVVFIEFSEEELGQPVDASMVTQIKQKLYGQIHDSMFRIIEVPEFLKQTEASPQKEATAQASPPKSTAQPEPMEMGPPAQPSQNNMAKPTSVNTSSVQGSVHKQIETKTTDGKRRITPMFLATPSGPTDSEPGKPGPVASTSFSNTTSKKSSIVVEKRDDVVQPNVGPNATAGSNKSSETTSAPPITSKLIDDIVPPEIKDSSEPKKPKVAMERSGSEILIPPLKPVSNFNMIAGHFAVTIKLDKTLYRMEVFDIDRKLLWDQYLGYSATGLATTTTLIAVSLEDGTMHIFNTAKGIRLSPPFVPKSPIAKMHAAGSRVMIISSYGDVQVWEVTMNLCKQVFSTSAAHLIVSGSGLLHSSLLNGLPCLIFKNARAYVFQPEMGSWLLIGDSQDPILRFAMLNAPSHLTGLSPMGPLARIQEALNRHYGISVPMISQPQGPMSMVAYMEQMTMASKVLGSSTEYNYWILASINLLSSHERFERRLRNILDDLLGPVHDSAHLSKSWDPVILGLKKHELLEDALKIVAKELRWQRLYVEYNDQLKMLKDLYNKNSSE</sequence>
<evidence type="ECO:0000313" key="2">
    <source>
        <dbReference type="Proteomes" id="UP001239111"/>
    </source>
</evidence>
<organism evidence="1 2">
    <name type="scientific">Eretmocerus hayati</name>
    <dbReference type="NCBI Taxonomy" id="131215"/>
    <lineage>
        <taxon>Eukaryota</taxon>
        <taxon>Metazoa</taxon>
        <taxon>Ecdysozoa</taxon>
        <taxon>Arthropoda</taxon>
        <taxon>Hexapoda</taxon>
        <taxon>Insecta</taxon>
        <taxon>Pterygota</taxon>
        <taxon>Neoptera</taxon>
        <taxon>Endopterygota</taxon>
        <taxon>Hymenoptera</taxon>
        <taxon>Apocrita</taxon>
        <taxon>Proctotrupomorpha</taxon>
        <taxon>Chalcidoidea</taxon>
        <taxon>Aphelinidae</taxon>
        <taxon>Aphelininae</taxon>
        <taxon>Eretmocerus</taxon>
    </lineage>
</organism>
<evidence type="ECO:0000313" key="1">
    <source>
        <dbReference type="EMBL" id="KAJ8673548.1"/>
    </source>
</evidence>
<dbReference type="EMBL" id="CM056743">
    <property type="protein sequence ID" value="KAJ8673548.1"/>
    <property type="molecule type" value="Genomic_DNA"/>
</dbReference>
<dbReference type="Proteomes" id="UP001239111">
    <property type="component" value="Chromosome 3"/>
</dbReference>
<protein>
    <submittedName>
        <fullName evidence="1">Uncharacterized protein</fullName>
    </submittedName>
</protein>
<gene>
    <name evidence="1" type="ORF">QAD02_004810</name>
</gene>
<keyword evidence="2" id="KW-1185">Reference proteome</keyword>
<proteinExistence type="predicted"/>
<comment type="caution">
    <text evidence="1">The sequence shown here is derived from an EMBL/GenBank/DDBJ whole genome shotgun (WGS) entry which is preliminary data.</text>
</comment>